<proteinExistence type="predicted"/>
<evidence type="ECO:0000313" key="1">
    <source>
        <dbReference type="EMBL" id="CAI2168531.1"/>
    </source>
</evidence>
<dbReference type="Proteomes" id="UP001153678">
    <property type="component" value="Unassembled WGS sequence"/>
</dbReference>
<sequence length="118" mass="13687">MNERLEKVGGSKNNITILVDQMEHAIDSYHEIKDDIRDSFHLKMLKSQLDDLSTHARDTRSTSDRLISSPDYILCTNNSTVAKMLVEIKARHNLNLRDHDLWKFTDMLTGFQQIQSLD</sequence>
<accession>A0A9W4SGD2</accession>
<gene>
    <name evidence="1" type="ORF">FWILDA_LOCUS3629</name>
</gene>
<name>A0A9W4SGD2_9GLOM</name>
<organism evidence="1 2">
    <name type="scientific">Funneliformis geosporum</name>
    <dbReference type="NCBI Taxonomy" id="1117311"/>
    <lineage>
        <taxon>Eukaryota</taxon>
        <taxon>Fungi</taxon>
        <taxon>Fungi incertae sedis</taxon>
        <taxon>Mucoromycota</taxon>
        <taxon>Glomeromycotina</taxon>
        <taxon>Glomeromycetes</taxon>
        <taxon>Glomerales</taxon>
        <taxon>Glomeraceae</taxon>
        <taxon>Funneliformis</taxon>
    </lineage>
</organism>
<comment type="caution">
    <text evidence="1">The sequence shown here is derived from an EMBL/GenBank/DDBJ whole genome shotgun (WGS) entry which is preliminary data.</text>
</comment>
<dbReference type="EMBL" id="CAMKVN010000496">
    <property type="protein sequence ID" value="CAI2168531.1"/>
    <property type="molecule type" value="Genomic_DNA"/>
</dbReference>
<keyword evidence="2" id="KW-1185">Reference proteome</keyword>
<dbReference type="AlphaFoldDB" id="A0A9W4SGD2"/>
<dbReference type="OrthoDB" id="10551383at2759"/>
<evidence type="ECO:0000313" key="2">
    <source>
        <dbReference type="Proteomes" id="UP001153678"/>
    </source>
</evidence>
<reference evidence="1" key="1">
    <citation type="submission" date="2022-08" db="EMBL/GenBank/DDBJ databases">
        <authorList>
            <person name="Kallberg Y."/>
            <person name="Tangrot J."/>
            <person name="Rosling A."/>
        </authorList>
    </citation>
    <scope>NUCLEOTIDE SEQUENCE</scope>
    <source>
        <strain evidence="1">Wild A</strain>
    </source>
</reference>
<protein>
    <submittedName>
        <fullName evidence="1">9614_t:CDS:1</fullName>
    </submittedName>
</protein>